<evidence type="ECO:0000313" key="10">
    <source>
        <dbReference type="EMBL" id="SVA23957.1"/>
    </source>
</evidence>
<evidence type="ECO:0000256" key="7">
    <source>
        <dbReference type="SAM" id="Phobius"/>
    </source>
</evidence>
<evidence type="ECO:0000256" key="1">
    <source>
        <dbReference type="ARBA" id="ARBA00004651"/>
    </source>
</evidence>
<dbReference type="Gene3D" id="2.30.30.60">
    <property type="match status" value="1"/>
</dbReference>
<comment type="similarity">
    <text evidence="2">Belongs to the MscS (TC 1.A.23) family.</text>
</comment>
<dbReference type="InterPro" id="IPR011014">
    <property type="entry name" value="MscS_channel_TM-2"/>
</dbReference>
<feature type="domain" description="Mechanosensitive ion channel MscS" evidence="8">
    <location>
        <begin position="198"/>
        <end position="265"/>
    </location>
</feature>
<dbReference type="PANTHER" id="PTHR30566:SF25">
    <property type="entry name" value="INNER MEMBRANE PROTEIN"/>
    <property type="match status" value="1"/>
</dbReference>
<accession>A0A381U995</accession>
<feature type="transmembrane region" description="Helical" evidence="7">
    <location>
        <begin position="70"/>
        <end position="90"/>
    </location>
</feature>
<comment type="subcellular location">
    <subcellularLocation>
        <location evidence="1">Cell membrane</location>
        <topology evidence="1">Multi-pass membrane protein</topology>
    </subcellularLocation>
</comment>
<evidence type="ECO:0000256" key="3">
    <source>
        <dbReference type="ARBA" id="ARBA00022475"/>
    </source>
</evidence>
<keyword evidence="3" id="KW-1003">Cell membrane</keyword>
<feature type="domain" description="Mechanosensitive ion channel transmembrane helices 2/3" evidence="9">
    <location>
        <begin position="160"/>
        <end position="196"/>
    </location>
</feature>
<dbReference type="InterPro" id="IPR006685">
    <property type="entry name" value="MscS_channel_2nd"/>
</dbReference>
<dbReference type="GO" id="GO:0005886">
    <property type="term" value="C:plasma membrane"/>
    <property type="evidence" value="ECO:0007669"/>
    <property type="project" value="UniProtKB-SubCell"/>
</dbReference>
<dbReference type="InterPro" id="IPR023408">
    <property type="entry name" value="MscS_beta-dom_sf"/>
</dbReference>
<dbReference type="SUPFAM" id="SSF82861">
    <property type="entry name" value="Mechanosensitive channel protein MscS (YggB), transmembrane region"/>
    <property type="match status" value="1"/>
</dbReference>
<evidence type="ECO:0000256" key="4">
    <source>
        <dbReference type="ARBA" id="ARBA00022692"/>
    </source>
</evidence>
<dbReference type="SUPFAM" id="SSF50182">
    <property type="entry name" value="Sm-like ribonucleoproteins"/>
    <property type="match status" value="1"/>
</dbReference>
<dbReference type="Pfam" id="PF21088">
    <property type="entry name" value="MS_channel_1st"/>
    <property type="match status" value="1"/>
</dbReference>
<feature type="transmembrane region" description="Helical" evidence="7">
    <location>
        <begin position="110"/>
        <end position="130"/>
    </location>
</feature>
<dbReference type="InterPro" id="IPR049142">
    <property type="entry name" value="MS_channel_1st"/>
</dbReference>
<dbReference type="Gene3D" id="1.10.287.1260">
    <property type="match status" value="1"/>
</dbReference>
<protein>
    <recommendedName>
        <fullName evidence="11">Mechanosensitive ion channel family protein</fullName>
    </recommendedName>
</protein>
<feature type="transmembrane region" description="Helical" evidence="7">
    <location>
        <begin position="20"/>
        <end position="38"/>
    </location>
</feature>
<feature type="transmembrane region" description="Helical" evidence="7">
    <location>
        <begin position="150"/>
        <end position="174"/>
    </location>
</feature>
<gene>
    <name evidence="10" type="ORF">METZ01_LOCUS76811</name>
</gene>
<dbReference type="Pfam" id="PF00924">
    <property type="entry name" value="MS_channel_2nd"/>
    <property type="match status" value="1"/>
</dbReference>
<proteinExistence type="inferred from homology"/>
<dbReference type="EMBL" id="UINC01005852">
    <property type="protein sequence ID" value="SVA23957.1"/>
    <property type="molecule type" value="Genomic_DNA"/>
</dbReference>
<evidence type="ECO:0000259" key="8">
    <source>
        <dbReference type="Pfam" id="PF00924"/>
    </source>
</evidence>
<sequence>MDMLDEFMDGPERFGGFSTGTLTVVLACALLSFGAGIASRRMIFPRLMDALSKIERIEEGNPFAPKSLRWMVVFFVMWYSLDWLSAMVVLDDGGLRESGPVWDAELMETVMTVAWGGFVVLVLLTAYRLVDYLDAFIVVEGDNMAARRSLASVAESIGRLAVVVVGFFVVAGLFGVNLNGLIAGLGITGLALALAARDSVANVFGAISIIVDQPFNVGDWIIVEDVEGEVVTIGLRTTTLRTGADTMVTIPNSNITNSPVENFSHRRFRRIRPSFEFEEDSNAAQLRQFCESLCEQVLADPRCTKPEDSWVRVTETLPSKITVSTNFYCASSGKTQREFTEDILLMARARGNESGLKFHEPRRRAQM</sequence>
<organism evidence="10">
    <name type="scientific">marine metagenome</name>
    <dbReference type="NCBI Taxonomy" id="408172"/>
    <lineage>
        <taxon>unclassified sequences</taxon>
        <taxon>metagenomes</taxon>
        <taxon>ecological metagenomes</taxon>
    </lineage>
</organism>
<dbReference type="InterPro" id="IPR010920">
    <property type="entry name" value="LSM_dom_sf"/>
</dbReference>
<evidence type="ECO:0000256" key="2">
    <source>
        <dbReference type="ARBA" id="ARBA00008017"/>
    </source>
</evidence>
<name>A0A381U995_9ZZZZ</name>
<keyword evidence="6 7" id="KW-0472">Membrane</keyword>
<dbReference type="AlphaFoldDB" id="A0A381U995"/>
<evidence type="ECO:0000256" key="6">
    <source>
        <dbReference type="ARBA" id="ARBA00023136"/>
    </source>
</evidence>
<evidence type="ECO:0000259" key="9">
    <source>
        <dbReference type="Pfam" id="PF21088"/>
    </source>
</evidence>
<reference evidence="10" key="1">
    <citation type="submission" date="2018-05" db="EMBL/GenBank/DDBJ databases">
        <authorList>
            <person name="Lanie J.A."/>
            <person name="Ng W.-L."/>
            <person name="Kazmierczak K.M."/>
            <person name="Andrzejewski T.M."/>
            <person name="Davidsen T.M."/>
            <person name="Wayne K.J."/>
            <person name="Tettelin H."/>
            <person name="Glass J.I."/>
            <person name="Rusch D."/>
            <person name="Podicherti R."/>
            <person name="Tsui H.-C.T."/>
            <person name="Winkler M.E."/>
        </authorList>
    </citation>
    <scope>NUCLEOTIDE SEQUENCE</scope>
</reference>
<evidence type="ECO:0008006" key="11">
    <source>
        <dbReference type="Google" id="ProtNLM"/>
    </source>
</evidence>
<dbReference type="GO" id="GO:0055085">
    <property type="term" value="P:transmembrane transport"/>
    <property type="evidence" value="ECO:0007669"/>
    <property type="project" value="InterPro"/>
</dbReference>
<keyword evidence="5 7" id="KW-1133">Transmembrane helix</keyword>
<dbReference type="PANTHER" id="PTHR30566">
    <property type="entry name" value="YNAI-RELATED MECHANOSENSITIVE ION CHANNEL"/>
    <property type="match status" value="1"/>
</dbReference>
<keyword evidence="4 7" id="KW-0812">Transmembrane</keyword>
<evidence type="ECO:0000256" key="5">
    <source>
        <dbReference type="ARBA" id="ARBA00022989"/>
    </source>
</evidence>